<dbReference type="AlphaFoldDB" id="A0A1V8NRJ2"/>
<dbReference type="EMBL" id="NAEW01000036">
    <property type="protein sequence ID" value="OQM39042.1"/>
    <property type="molecule type" value="Genomic_DNA"/>
</dbReference>
<evidence type="ECO:0000313" key="2">
    <source>
        <dbReference type="Proteomes" id="UP000192573"/>
    </source>
</evidence>
<organism evidence="1 2">
    <name type="scientific">Citrobacter braakii</name>
    <dbReference type="NCBI Taxonomy" id="57706"/>
    <lineage>
        <taxon>Bacteria</taxon>
        <taxon>Pseudomonadati</taxon>
        <taxon>Pseudomonadota</taxon>
        <taxon>Gammaproteobacteria</taxon>
        <taxon>Enterobacterales</taxon>
        <taxon>Enterobacteriaceae</taxon>
        <taxon>Citrobacter</taxon>
        <taxon>Citrobacter freundii complex</taxon>
    </lineage>
</organism>
<sequence length="309" mass="34572">MKVIFLPVKNMNPTYTALIALLRAGSIRPVADTQALNDAASTQFSVRLRPESRIFFDDCAGRLGISRAALFSMLADGMISEVRDDTADRAVSLYERFCLLMDAHGLDVTEQARLLKPWGFRISVLSGRERTLDLLTVPLLEQLAGWFYVDVDWLRVRSACPVCVPDGDGADNWSAVTEHLRTLPGVEGAGEPVELIFCFSRRTTGEPVRDVGLCLRYRRFTGEVTVPVVRWYGMAAWDVPYTQEVFRRLQSLACGSARGEPLRTPSESYPSIRCRYFRLSARQLQGLSRGEILPVMVLNHPLGEYPGIP</sequence>
<protein>
    <recommendedName>
        <fullName evidence="3">Conjugal transfer protein TraE</fullName>
    </recommendedName>
</protein>
<dbReference type="Proteomes" id="UP000192573">
    <property type="component" value="Unassembled WGS sequence"/>
</dbReference>
<reference evidence="1 2" key="1">
    <citation type="submission" date="2017-03" db="EMBL/GenBank/DDBJ databases">
        <authorList>
            <person name="Afonso C.L."/>
            <person name="Miller P.J."/>
            <person name="Scott M.A."/>
            <person name="Spackman E."/>
            <person name="Goraichik I."/>
            <person name="Dimitrov K.M."/>
            <person name="Suarez D.L."/>
            <person name="Swayne D.E."/>
        </authorList>
    </citation>
    <scope>NUCLEOTIDE SEQUENCE [LARGE SCALE GENOMIC DNA]</scope>
    <source>
        <strain evidence="1 2">ATCC 51113</strain>
    </source>
</reference>
<evidence type="ECO:0000313" key="1">
    <source>
        <dbReference type="EMBL" id="OQM39042.1"/>
    </source>
</evidence>
<accession>A0A1V8NRJ2</accession>
<evidence type="ECO:0008006" key="3">
    <source>
        <dbReference type="Google" id="ProtNLM"/>
    </source>
</evidence>
<comment type="caution">
    <text evidence="1">The sequence shown here is derived from an EMBL/GenBank/DDBJ whole genome shotgun (WGS) entry which is preliminary data.</text>
</comment>
<gene>
    <name evidence="1" type="ORF">BZK42_26880</name>
</gene>
<name>A0A1V8NRJ2_CITBR</name>
<proteinExistence type="predicted"/>